<reference evidence="11 12" key="1">
    <citation type="submission" date="2018-10" db="EMBL/GenBank/DDBJ databases">
        <title>Sequencing the genomes of 1000 actinobacteria strains.</title>
        <authorList>
            <person name="Klenk H.-P."/>
        </authorList>
    </citation>
    <scope>NUCLEOTIDE SEQUENCE [LARGE SCALE GENOMIC DNA]</scope>
    <source>
        <strain evidence="11 12">DSM 45175</strain>
    </source>
</reference>
<evidence type="ECO:0000256" key="3">
    <source>
        <dbReference type="ARBA" id="ARBA00022692"/>
    </source>
</evidence>
<keyword evidence="12" id="KW-1185">Reference proteome</keyword>
<evidence type="ECO:0000256" key="2">
    <source>
        <dbReference type="ARBA" id="ARBA00022475"/>
    </source>
</evidence>
<proteinExistence type="predicted"/>
<feature type="domain" description="Pycsar effector protein" evidence="10">
    <location>
        <begin position="45"/>
        <end position="191"/>
    </location>
</feature>
<evidence type="ECO:0000256" key="4">
    <source>
        <dbReference type="ARBA" id="ARBA00022741"/>
    </source>
</evidence>
<comment type="subcellular location">
    <subcellularLocation>
        <location evidence="1">Cell membrane</location>
    </subcellularLocation>
</comment>
<evidence type="ECO:0000313" key="11">
    <source>
        <dbReference type="EMBL" id="RKR87244.1"/>
    </source>
</evidence>
<comment type="caution">
    <text evidence="11">The sequence shown here is derived from an EMBL/GenBank/DDBJ whole genome shotgun (WGS) entry which is preliminary data.</text>
</comment>
<evidence type="ECO:0000256" key="1">
    <source>
        <dbReference type="ARBA" id="ARBA00004236"/>
    </source>
</evidence>
<keyword evidence="4" id="KW-0547">Nucleotide-binding</keyword>
<dbReference type="Proteomes" id="UP000277671">
    <property type="component" value="Unassembled WGS sequence"/>
</dbReference>
<dbReference type="GO" id="GO:0005886">
    <property type="term" value="C:plasma membrane"/>
    <property type="evidence" value="ECO:0007669"/>
    <property type="project" value="UniProtKB-SubCell"/>
</dbReference>
<keyword evidence="7 9" id="KW-0472">Membrane</keyword>
<name>A0A495JFT8_9ACTN</name>
<evidence type="ECO:0000256" key="5">
    <source>
        <dbReference type="ARBA" id="ARBA00022989"/>
    </source>
</evidence>
<dbReference type="AlphaFoldDB" id="A0A495JFT8"/>
<keyword evidence="2" id="KW-1003">Cell membrane</keyword>
<evidence type="ECO:0000256" key="6">
    <source>
        <dbReference type="ARBA" id="ARBA00023118"/>
    </source>
</evidence>
<evidence type="ECO:0000256" key="8">
    <source>
        <dbReference type="SAM" id="MobiDB-lite"/>
    </source>
</evidence>
<keyword evidence="5 9" id="KW-1133">Transmembrane helix</keyword>
<organism evidence="11 12">
    <name type="scientific">Micromonospora pisi</name>
    <dbReference type="NCBI Taxonomy" id="589240"/>
    <lineage>
        <taxon>Bacteria</taxon>
        <taxon>Bacillati</taxon>
        <taxon>Actinomycetota</taxon>
        <taxon>Actinomycetes</taxon>
        <taxon>Micromonosporales</taxon>
        <taxon>Micromonosporaceae</taxon>
        <taxon>Micromonospora</taxon>
    </lineage>
</organism>
<dbReference type="OrthoDB" id="3396572at2"/>
<feature type="region of interest" description="Disordered" evidence="8">
    <location>
        <begin position="1"/>
        <end position="37"/>
    </location>
</feature>
<feature type="transmembrane region" description="Helical" evidence="9">
    <location>
        <begin position="66"/>
        <end position="87"/>
    </location>
</feature>
<dbReference type="GO" id="GO:0051607">
    <property type="term" value="P:defense response to virus"/>
    <property type="evidence" value="ECO:0007669"/>
    <property type="project" value="UniProtKB-KW"/>
</dbReference>
<evidence type="ECO:0000256" key="7">
    <source>
        <dbReference type="ARBA" id="ARBA00023136"/>
    </source>
</evidence>
<evidence type="ECO:0000259" key="10">
    <source>
        <dbReference type="Pfam" id="PF18967"/>
    </source>
</evidence>
<dbReference type="Pfam" id="PF18967">
    <property type="entry name" value="PycTM"/>
    <property type="match status" value="1"/>
</dbReference>
<dbReference type="GO" id="GO:0000166">
    <property type="term" value="F:nucleotide binding"/>
    <property type="evidence" value="ECO:0007669"/>
    <property type="project" value="UniProtKB-KW"/>
</dbReference>
<feature type="transmembrane region" description="Helical" evidence="9">
    <location>
        <begin position="99"/>
        <end position="118"/>
    </location>
</feature>
<protein>
    <recommendedName>
        <fullName evidence="10">Pycsar effector protein domain-containing protein</fullName>
    </recommendedName>
</protein>
<evidence type="ECO:0000256" key="9">
    <source>
        <dbReference type="SAM" id="Phobius"/>
    </source>
</evidence>
<gene>
    <name evidence="11" type="ORF">BDK92_1518</name>
</gene>
<accession>A0A495JFT8</accession>
<evidence type="ECO:0000313" key="12">
    <source>
        <dbReference type="Proteomes" id="UP000277671"/>
    </source>
</evidence>
<keyword evidence="6" id="KW-0051">Antiviral defense</keyword>
<sequence length="197" mass="21588">MNRVRPYEAPTRSPYARNAGTPRPVAHRLRRRPGDDSYSPAVRLAERLIAETRDEVRRADEKATHWLSVLGGAALALVTALTGQSWLPSDLRGADRWTWWTGCLCAALATLALVLALVPRTGGDENIQQVGYFGHVHQLGDPTVVRLCLERAARDSMPGLVGELCWISRLAMTKYRYTRLGTGLSALAAGLISTSLL</sequence>
<dbReference type="InterPro" id="IPR043760">
    <property type="entry name" value="PycTM_dom"/>
</dbReference>
<keyword evidence="3 9" id="KW-0812">Transmembrane</keyword>
<dbReference type="EMBL" id="RBKT01000001">
    <property type="protein sequence ID" value="RKR87244.1"/>
    <property type="molecule type" value="Genomic_DNA"/>
</dbReference>
<dbReference type="RefSeq" id="WP_121155856.1">
    <property type="nucleotide sequence ID" value="NZ_RBKT01000001.1"/>
</dbReference>